<feature type="transmembrane region" description="Helical" evidence="6">
    <location>
        <begin position="380"/>
        <end position="407"/>
    </location>
</feature>
<feature type="transmembrane region" description="Helical" evidence="6">
    <location>
        <begin position="349"/>
        <end position="368"/>
    </location>
</feature>
<name>A0A918MZF6_9ALTE</name>
<sequence>MGRPAPITRSGVVARVVFALTVLSTLAYCLFVSDRVRIDTSLQDLNPDTSLAEGPRYATQRLSEDISQRFLMLVKGADQRQVNAAVRELQIDINAINGLSVLTNDSVSSDYLSALSPYRFHLLTGAQRQALRQGAPDALAAKAQRQLYQLGDGIRLIPFEQDPLGWFSDYLLSRLEITGAASLDAESVIVDESGDSHYFTAFSVLIRDYPKDMEAQQHLYQAIEAASRDIRRNYPVELLRSGLFFFAVDSAQSAKGDIQLIAVGSGVGVLVLMLLVFRSLLPLLLSLGSIAIGVGFGIVTSALVFGGIHIFTIVFGASLIGIVVDYSLHYFYHYLSDEKGGDRHKAPGALLRALALSVVTSLVGYGALALSDLVLLKKVALFSCSGLLMAWVSVIVLGPLVTARPIVARQSLLMGVIANLYRAIPRRLPVMAGAGVLLSTLGAAYLILSEIPTNDDPRRFFHVSPALQSQEQQVADLTQVYEPGRYFIVSGTTADELYGRLDAFYAALDGQQEAVMSVRDYLPSPQAQQQNYALQRALYRDNGVLDRFYQRLSVDASQATTMKQAYKEAAGHRIDYAALLNSLPSLPPLWIEHENTIYSFVLIRKNSDLAALESAAQNIAGISYINTLGSAMSALEAQRVTAAQLLLVAYGLIALLLLLHYRSLSAVALLFIPVTASIVTLAILAGIGQAITIFHMMALFLVLGLGMDYIIFAREMRHKPAITQQAILLSAVTSLLSFGLLAFSSMPVVQAFGSTILIGNSINFIAAMSLLALPPSFTSDRKQ</sequence>
<reference evidence="8" key="2">
    <citation type="submission" date="2020-09" db="EMBL/GenBank/DDBJ databases">
        <authorList>
            <person name="Sun Q."/>
            <person name="Kim S."/>
        </authorList>
    </citation>
    <scope>NUCLEOTIDE SEQUENCE</scope>
    <source>
        <strain evidence="8">KCTC 22164</strain>
    </source>
</reference>
<feature type="transmembrane region" description="Helical" evidence="6">
    <location>
        <begin position="751"/>
        <end position="773"/>
    </location>
</feature>
<dbReference type="InterPro" id="IPR050545">
    <property type="entry name" value="Mycobact_MmpL"/>
</dbReference>
<feature type="transmembrane region" description="Helical" evidence="6">
    <location>
        <begin position="666"/>
        <end position="687"/>
    </location>
</feature>
<gene>
    <name evidence="8" type="ORF">GCM10007391_18460</name>
</gene>
<feature type="transmembrane region" description="Helical" evidence="6">
    <location>
        <begin position="310"/>
        <end position="328"/>
    </location>
</feature>
<dbReference type="SUPFAM" id="SSF82866">
    <property type="entry name" value="Multidrug efflux transporter AcrB transmembrane domain"/>
    <property type="match status" value="2"/>
</dbReference>
<proteinExistence type="predicted"/>
<keyword evidence="9" id="KW-1185">Reference proteome</keyword>
<dbReference type="InterPro" id="IPR004869">
    <property type="entry name" value="MMPL_dom"/>
</dbReference>
<dbReference type="GO" id="GO:0005886">
    <property type="term" value="C:plasma membrane"/>
    <property type="evidence" value="ECO:0007669"/>
    <property type="project" value="UniProtKB-SubCell"/>
</dbReference>
<dbReference type="AlphaFoldDB" id="A0A918MZF6"/>
<accession>A0A918MZF6</accession>
<keyword evidence="4 6" id="KW-1133">Transmembrane helix</keyword>
<dbReference type="Gene3D" id="1.20.1640.10">
    <property type="entry name" value="Multidrug efflux transporter AcrB transmembrane domain"/>
    <property type="match status" value="2"/>
</dbReference>
<comment type="subcellular location">
    <subcellularLocation>
        <location evidence="1">Cell membrane</location>
        <topology evidence="1">Multi-pass membrane protein</topology>
    </subcellularLocation>
</comment>
<evidence type="ECO:0000256" key="5">
    <source>
        <dbReference type="ARBA" id="ARBA00023136"/>
    </source>
</evidence>
<reference evidence="8" key="1">
    <citation type="journal article" date="2014" name="Int. J. Syst. Evol. Microbiol.">
        <title>Complete genome sequence of Corynebacterium casei LMG S-19264T (=DSM 44701T), isolated from a smear-ripened cheese.</title>
        <authorList>
            <consortium name="US DOE Joint Genome Institute (JGI-PGF)"/>
            <person name="Walter F."/>
            <person name="Albersmeier A."/>
            <person name="Kalinowski J."/>
            <person name="Ruckert C."/>
        </authorList>
    </citation>
    <scope>NUCLEOTIDE SEQUENCE</scope>
    <source>
        <strain evidence="8">KCTC 22164</strain>
    </source>
</reference>
<protein>
    <submittedName>
        <fullName evidence="8">MMPL family efflux pump permease component</fullName>
    </submittedName>
</protein>
<evidence type="ECO:0000256" key="3">
    <source>
        <dbReference type="ARBA" id="ARBA00022692"/>
    </source>
</evidence>
<dbReference type="Proteomes" id="UP000631300">
    <property type="component" value="Unassembled WGS sequence"/>
</dbReference>
<evidence type="ECO:0000256" key="6">
    <source>
        <dbReference type="SAM" id="Phobius"/>
    </source>
</evidence>
<feature type="transmembrane region" description="Helical" evidence="6">
    <location>
        <begin position="258"/>
        <end position="277"/>
    </location>
</feature>
<feature type="transmembrane region" description="Helical" evidence="6">
    <location>
        <begin position="428"/>
        <end position="448"/>
    </location>
</feature>
<evidence type="ECO:0000259" key="7">
    <source>
        <dbReference type="Pfam" id="PF03176"/>
    </source>
</evidence>
<dbReference type="RefSeq" id="WP_189405632.1">
    <property type="nucleotide sequence ID" value="NZ_BMXP01000003.1"/>
</dbReference>
<feature type="transmembrane region" description="Helical" evidence="6">
    <location>
        <begin position="12"/>
        <end position="33"/>
    </location>
</feature>
<evidence type="ECO:0000256" key="2">
    <source>
        <dbReference type="ARBA" id="ARBA00022475"/>
    </source>
</evidence>
<dbReference type="Pfam" id="PF03176">
    <property type="entry name" value="MMPL"/>
    <property type="match status" value="1"/>
</dbReference>
<evidence type="ECO:0000256" key="4">
    <source>
        <dbReference type="ARBA" id="ARBA00022989"/>
    </source>
</evidence>
<organism evidence="8 9">
    <name type="scientific">Alteromonas halophila</name>
    <dbReference type="NCBI Taxonomy" id="516698"/>
    <lineage>
        <taxon>Bacteria</taxon>
        <taxon>Pseudomonadati</taxon>
        <taxon>Pseudomonadota</taxon>
        <taxon>Gammaproteobacteria</taxon>
        <taxon>Alteromonadales</taxon>
        <taxon>Alteromonadaceae</taxon>
        <taxon>Alteromonas/Salinimonas group</taxon>
        <taxon>Alteromonas</taxon>
    </lineage>
</organism>
<comment type="caution">
    <text evidence="8">The sequence shown here is derived from an EMBL/GenBank/DDBJ whole genome shotgun (WGS) entry which is preliminary data.</text>
</comment>
<feature type="domain" description="Membrane transport protein MMPL" evidence="7">
    <location>
        <begin position="217"/>
        <end position="403"/>
    </location>
</feature>
<dbReference type="PANTHER" id="PTHR33406:SF13">
    <property type="entry name" value="MEMBRANE PROTEIN YDFJ"/>
    <property type="match status" value="1"/>
</dbReference>
<evidence type="ECO:0000256" key="1">
    <source>
        <dbReference type="ARBA" id="ARBA00004651"/>
    </source>
</evidence>
<keyword evidence="5 6" id="KW-0472">Membrane</keyword>
<keyword evidence="2" id="KW-1003">Cell membrane</keyword>
<dbReference type="PANTHER" id="PTHR33406">
    <property type="entry name" value="MEMBRANE PROTEIN MJ1562-RELATED"/>
    <property type="match status" value="1"/>
</dbReference>
<feature type="transmembrane region" description="Helical" evidence="6">
    <location>
        <begin position="693"/>
        <end position="714"/>
    </location>
</feature>
<dbReference type="EMBL" id="BMXP01000003">
    <property type="protein sequence ID" value="GGW84963.1"/>
    <property type="molecule type" value="Genomic_DNA"/>
</dbReference>
<feature type="transmembrane region" description="Helical" evidence="6">
    <location>
        <begin position="726"/>
        <end position="745"/>
    </location>
</feature>
<feature type="transmembrane region" description="Helical" evidence="6">
    <location>
        <begin position="640"/>
        <end position="659"/>
    </location>
</feature>
<evidence type="ECO:0000313" key="9">
    <source>
        <dbReference type="Proteomes" id="UP000631300"/>
    </source>
</evidence>
<keyword evidence="3 6" id="KW-0812">Transmembrane</keyword>
<evidence type="ECO:0000313" key="8">
    <source>
        <dbReference type="EMBL" id="GGW84963.1"/>
    </source>
</evidence>